<proteinExistence type="predicted"/>
<dbReference type="InterPro" id="IPR018957">
    <property type="entry name" value="Znf_C3HC4_RING-type"/>
</dbReference>
<dbReference type="OrthoDB" id="6270329at2759"/>
<keyword evidence="8" id="KW-1185">Reference proteome</keyword>
<gene>
    <name evidence="7" type="ORF">PENDEC_c009G04989</name>
</gene>
<dbReference type="SMART" id="SM00184">
    <property type="entry name" value="RING"/>
    <property type="match status" value="1"/>
</dbReference>
<dbReference type="Proteomes" id="UP000191522">
    <property type="component" value="Unassembled WGS sequence"/>
</dbReference>
<evidence type="ECO:0000313" key="7">
    <source>
        <dbReference type="EMBL" id="OQD74825.1"/>
    </source>
</evidence>
<keyword evidence="2 4" id="KW-0863">Zinc-finger</keyword>
<evidence type="ECO:0000256" key="5">
    <source>
        <dbReference type="SAM" id="MobiDB-lite"/>
    </source>
</evidence>
<dbReference type="AlphaFoldDB" id="A0A1V6PCY1"/>
<evidence type="ECO:0000313" key="8">
    <source>
        <dbReference type="Proteomes" id="UP000191522"/>
    </source>
</evidence>
<sequence>MSRRLSVVDLTSAHPISDRRSSTSLPRVQQPAVNRARSEATPRGIKRRRGDDGFWSPDPSGSSQEREQEEEEYVESVDLTEPEISLSKALAKQREDAIKAQQSTEEEKSGSVLSAYKCPVCLETPKDATSTACGHLFCHLCIVECLNSTEQRGDPSKQIRGTCPVCRKGITKVDRSGPRRSLIPLQLKLTTKKRSFIPPAQA</sequence>
<dbReference type="PROSITE" id="PS00518">
    <property type="entry name" value="ZF_RING_1"/>
    <property type="match status" value="1"/>
</dbReference>
<dbReference type="InterPro" id="IPR017907">
    <property type="entry name" value="Znf_RING_CS"/>
</dbReference>
<accession>A0A1V6PCY1</accession>
<protein>
    <recommendedName>
        <fullName evidence="6">RING-type domain-containing protein</fullName>
    </recommendedName>
</protein>
<keyword evidence="3" id="KW-0862">Zinc</keyword>
<evidence type="ECO:0000256" key="2">
    <source>
        <dbReference type="ARBA" id="ARBA00022771"/>
    </source>
</evidence>
<keyword evidence="1" id="KW-0479">Metal-binding</keyword>
<reference evidence="8" key="1">
    <citation type="journal article" date="2017" name="Nat. Microbiol.">
        <title>Global analysis of biosynthetic gene clusters reveals vast potential of secondary metabolite production in Penicillium species.</title>
        <authorList>
            <person name="Nielsen J.C."/>
            <person name="Grijseels S."/>
            <person name="Prigent S."/>
            <person name="Ji B."/>
            <person name="Dainat J."/>
            <person name="Nielsen K.F."/>
            <person name="Frisvad J.C."/>
            <person name="Workman M."/>
            <person name="Nielsen J."/>
        </authorList>
    </citation>
    <scope>NUCLEOTIDE SEQUENCE [LARGE SCALE GENOMIC DNA]</scope>
    <source>
        <strain evidence="8">IBT 11843</strain>
    </source>
</reference>
<evidence type="ECO:0000256" key="1">
    <source>
        <dbReference type="ARBA" id="ARBA00022723"/>
    </source>
</evidence>
<dbReference type="SUPFAM" id="SSF57850">
    <property type="entry name" value="RING/U-box"/>
    <property type="match status" value="1"/>
</dbReference>
<dbReference type="Gene3D" id="3.30.40.10">
    <property type="entry name" value="Zinc/RING finger domain, C3HC4 (zinc finger)"/>
    <property type="match status" value="1"/>
</dbReference>
<dbReference type="PANTHER" id="PTHR23041:SF78">
    <property type="entry name" value="E3 UBIQUITIN-PROTEIN LIGASE RNF4"/>
    <property type="match status" value="1"/>
</dbReference>
<dbReference type="InterPro" id="IPR047134">
    <property type="entry name" value="RNF4"/>
</dbReference>
<dbReference type="InterPro" id="IPR013083">
    <property type="entry name" value="Znf_RING/FYVE/PHD"/>
</dbReference>
<dbReference type="EMBL" id="MDYL01000009">
    <property type="protein sequence ID" value="OQD74825.1"/>
    <property type="molecule type" value="Genomic_DNA"/>
</dbReference>
<feature type="compositionally biased region" description="Acidic residues" evidence="5">
    <location>
        <begin position="67"/>
        <end position="79"/>
    </location>
</feature>
<dbReference type="STRING" id="69771.A0A1V6PCY1"/>
<dbReference type="PANTHER" id="PTHR23041">
    <property type="entry name" value="RING FINGER DOMAIN-CONTAINING"/>
    <property type="match status" value="1"/>
</dbReference>
<feature type="region of interest" description="Disordered" evidence="5">
    <location>
        <begin position="1"/>
        <end position="79"/>
    </location>
</feature>
<dbReference type="GO" id="GO:0008270">
    <property type="term" value="F:zinc ion binding"/>
    <property type="evidence" value="ECO:0007669"/>
    <property type="project" value="UniProtKB-KW"/>
</dbReference>
<comment type="caution">
    <text evidence="7">The sequence shown here is derived from an EMBL/GenBank/DDBJ whole genome shotgun (WGS) entry which is preliminary data.</text>
</comment>
<dbReference type="InterPro" id="IPR001841">
    <property type="entry name" value="Znf_RING"/>
</dbReference>
<evidence type="ECO:0000256" key="4">
    <source>
        <dbReference type="PROSITE-ProRule" id="PRU00175"/>
    </source>
</evidence>
<dbReference type="PROSITE" id="PS50089">
    <property type="entry name" value="ZF_RING_2"/>
    <property type="match status" value="1"/>
</dbReference>
<feature type="domain" description="RING-type" evidence="6">
    <location>
        <begin position="118"/>
        <end position="167"/>
    </location>
</feature>
<name>A0A1V6PCY1_PENDC</name>
<organism evidence="7 8">
    <name type="scientific">Penicillium decumbens</name>
    <dbReference type="NCBI Taxonomy" id="69771"/>
    <lineage>
        <taxon>Eukaryota</taxon>
        <taxon>Fungi</taxon>
        <taxon>Dikarya</taxon>
        <taxon>Ascomycota</taxon>
        <taxon>Pezizomycotina</taxon>
        <taxon>Eurotiomycetes</taxon>
        <taxon>Eurotiomycetidae</taxon>
        <taxon>Eurotiales</taxon>
        <taxon>Aspergillaceae</taxon>
        <taxon>Penicillium</taxon>
    </lineage>
</organism>
<evidence type="ECO:0000256" key="3">
    <source>
        <dbReference type="ARBA" id="ARBA00022833"/>
    </source>
</evidence>
<dbReference type="Pfam" id="PF00097">
    <property type="entry name" value="zf-C3HC4"/>
    <property type="match status" value="1"/>
</dbReference>
<dbReference type="OMA" id="HKCIIDT"/>
<evidence type="ECO:0000259" key="6">
    <source>
        <dbReference type="PROSITE" id="PS50089"/>
    </source>
</evidence>